<organism evidence="2 3">
    <name type="scientific">Mariniphaga sediminis</name>
    <dbReference type="NCBI Taxonomy" id="1628158"/>
    <lineage>
        <taxon>Bacteria</taxon>
        <taxon>Pseudomonadati</taxon>
        <taxon>Bacteroidota</taxon>
        <taxon>Bacteroidia</taxon>
        <taxon>Marinilabiliales</taxon>
        <taxon>Prolixibacteraceae</taxon>
        <taxon>Mariniphaga</taxon>
    </lineage>
</organism>
<dbReference type="AlphaFoldDB" id="A0A399D6R5"/>
<keyword evidence="3" id="KW-1185">Reference proteome</keyword>
<dbReference type="Pfam" id="PF11297">
    <property type="entry name" value="DUF3098"/>
    <property type="match status" value="1"/>
</dbReference>
<feature type="transmembrane region" description="Helical" evidence="1">
    <location>
        <begin position="63"/>
        <end position="82"/>
    </location>
</feature>
<evidence type="ECO:0000313" key="2">
    <source>
        <dbReference type="EMBL" id="RIH66411.1"/>
    </source>
</evidence>
<comment type="caution">
    <text evidence="2">The sequence shown here is derived from an EMBL/GenBank/DDBJ whole genome shotgun (WGS) entry which is preliminary data.</text>
</comment>
<dbReference type="Proteomes" id="UP000266441">
    <property type="component" value="Unassembled WGS sequence"/>
</dbReference>
<dbReference type="RefSeq" id="WP_119348998.1">
    <property type="nucleotide sequence ID" value="NZ_JBFHKJ010000014.1"/>
</dbReference>
<name>A0A399D6R5_9BACT</name>
<proteinExistence type="predicted"/>
<dbReference type="InterPro" id="IPR021448">
    <property type="entry name" value="DUF3098"/>
</dbReference>
<keyword evidence="1" id="KW-1133">Transmembrane helix</keyword>
<evidence type="ECO:0000256" key="1">
    <source>
        <dbReference type="SAM" id="Phobius"/>
    </source>
</evidence>
<gene>
    <name evidence="2" type="ORF">D1164_05790</name>
</gene>
<protein>
    <submittedName>
        <fullName evidence="2">DUF3098 domain-containing protein</fullName>
    </submittedName>
</protein>
<keyword evidence="1" id="KW-0812">Transmembrane</keyword>
<keyword evidence="1" id="KW-0472">Membrane</keyword>
<accession>A0A399D6R5</accession>
<reference evidence="2 3" key="1">
    <citation type="journal article" date="2015" name="Int. J. Syst. Evol. Microbiol.">
        <title>Mariniphaga sediminis sp. nov., isolated from coastal sediment.</title>
        <authorList>
            <person name="Wang F.Q."/>
            <person name="Shen Q.Y."/>
            <person name="Chen G.J."/>
            <person name="Du Z.J."/>
        </authorList>
    </citation>
    <scope>NUCLEOTIDE SEQUENCE [LARGE SCALE GENOMIC DNA]</scope>
    <source>
        <strain evidence="2 3">SY21</strain>
    </source>
</reference>
<evidence type="ECO:0000313" key="3">
    <source>
        <dbReference type="Proteomes" id="UP000266441"/>
    </source>
</evidence>
<sequence length="89" mass="10106">MKKKKGTIKNKTAEETGFALGKENYRLMAIGFVVIVIGFILMIGGGSDDPNVFNYEIFSFRRITLAPLLLLFGFLFEIYAILKKPREKN</sequence>
<dbReference type="EMBL" id="QWET01000003">
    <property type="protein sequence ID" value="RIH66411.1"/>
    <property type="molecule type" value="Genomic_DNA"/>
</dbReference>
<feature type="transmembrane region" description="Helical" evidence="1">
    <location>
        <begin position="25"/>
        <end position="43"/>
    </location>
</feature>